<accession>A0AAW4PPD0</accession>
<organism evidence="1 2">
    <name type="scientific">Haloarcula rubra</name>
    <dbReference type="NCBI Taxonomy" id="2487747"/>
    <lineage>
        <taxon>Archaea</taxon>
        <taxon>Methanobacteriati</taxon>
        <taxon>Methanobacteriota</taxon>
        <taxon>Stenosarchaea group</taxon>
        <taxon>Halobacteria</taxon>
        <taxon>Halobacteriales</taxon>
        <taxon>Haloarculaceae</taxon>
        <taxon>Haloarcula</taxon>
    </lineage>
</organism>
<dbReference type="Proteomes" id="UP001430377">
    <property type="component" value="Unassembled WGS sequence"/>
</dbReference>
<dbReference type="RefSeq" id="WP_220618019.1">
    <property type="nucleotide sequence ID" value="NZ_RKLR01000003.1"/>
</dbReference>
<protein>
    <submittedName>
        <fullName evidence="1">Helix-turn-helix domain-containing protein</fullName>
    </submittedName>
</protein>
<dbReference type="InterPro" id="IPR036388">
    <property type="entry name" value="WH-like_DNA-bd_sf"/>
</dbReference>
<evidence type="ECO:0000313" key="2">
    <source>
        <dbReference type="Proteomes" id="UP001430377"/>
    </source>
</evidence>
<name>A0AAW4PPD0_9EURY</name>
<sequence>MSGDDPPDQQAMFEALADSDCRSILATLDDPLPAKRVADVCELPLTSTYRKLEQLSDAALVAEGTEVRADGHHETTYVRDCTGVFVALDGDDSFDVDVLRDRETPDERLARLWSRVSEEL</sequence>
<dbReference type="AlphaFoldDB" id="A0AAW4PPD0"/>
<proteinExistence type="predicted"/>
<keyword evidence="2" id="KW-1185">Reference proteome</keyword>
<evidence type="ECO:0000313" key="1">
    <source>
        <dbReference type="EMBL" id="MBX0323035.1"/>
    </source>
</evidence>
<gene>
    <name evidence="1" type="ORF">EGH21_08355</name>
</gene>
<dbReference type="Gene3D" id="1.10.10.10">
    <property type="entry name" value="Winged helix-like DNA-binding domain superfamily/Winged helix DNA-binding domain"/>
    <property type="match status" value="1"/>
</dbReference>
<dbReference type="Pfam" id="PF12840">
    <property type="entry name" value="HTH_20"/>
    <property type="match status" value="1"/>
</dbReference>
<comment type="caution">
    <text evidence="1">The sequence shown here is derived from an EMBL/GenBank/DDBJ whole genome shotgun (WGS) entry which is preliminary data.</text>
</comment>
<dbReference type="SUPFAM" id="SSF46785">
    <property type="entry name" value="Winged helix' DNA-binding domain"/>
    <property type="match status" value="1"/>
</dbReference>
<dbReference type="InterPro" id="IPR036390">
    <property type="entry name" value="WH_DNA-bd_sf"/>
</dbReference>
<reference evidence="1 2" key="1">
    <citation type="submission" date="2021-06" db="EMBL/GenBank/DDBJ databases">
        <title>Halomicroarcula sp. a new haloarchaeum isolated from saline soil.</title>
        <authorList>
            <person name="Duran-Viseras A."/>
            <person name="Sanchez-Porro C."/>
            <person name="Ventosa A."/>
        </authorList>
    </citation>
    <scope>NUCLEOTIDE SEQUENCE [LARGE SCALE GENOMIC DNA]</scope>
    <source>
        <strain evidence="1 2">F13</strain>
    </source>
</reference>
<dbReference type="EMBL" id="RKLR01000003">
    <property type="protein sequence ID" value="MBX0323035.1"/>
    <property type="molecule type" value="Genomic_DNA"/>
</dbReference>